<dbReference type="PANTHER" id="PTHR10788">
    <property type="entry name" value="TREHALOSE-6-PHOSPHATE SYNTHASE"/>
    <property type="match status" value="1"/>
</dbReference>
<dbReference type="InterPro" id="IPR001830">
    <property type="entry name" value="Glyco_trans_20"/>
</dbReference>
<dbReference type="Pfam" id="PF00982">
    <property type="entry name" value="Glyco_transf_20"/>
    <property type="match status" value="1"/>
</dbReference>
<protein>
    <submittedName>
        <fullName evidence="2">Trehalose-6-phosphate synthase</fullName>
    </submittedName>
</protein>
<sequence length="106" mass="11656">MLILSRFAGAAEDLTEALLVNPYDIDEIAAAYHAAFTMPLEERRARHAASMEVVRQTDAALWADRFLASLRSCVPTLGASFGGISPFARRSNGGYDTRQQIEEPIK</sequence>
<comment type="caution">
    <text evidence="2">The sequence shown here is derived from an EMBL/GenBank/DDBJ whole genome shotgun (WGS) entry which is preliminary data.</text>
</comment>
<evidence type="ECO:0000313" key="3">
    <source>
        <dbReference type="Proteomes" id="UP000585681"/>
    </source>
</evidence>
<evidence type="ECO:0000313" key="2">
    <source>
        <dbReference type="EMBL" id="MBB4024005.1"/>
    </source>
</evidence>
<dbReference type="GO" id="GO:0003825">
    <property type="term" value="F:alpha,alpha-trehalose-phosphate synthase (UDP-forming) activity"/>
    <property type="evidence" value="ECO:0007669"/>
    <property type="project" value="TreeGrafter"/>
</dbReference>
<evidence type="ECO:0000256" key="1">
    <source>
        <dbReference type="ARBA" id="ARBA00008799"/>
    </source>
</evidence>
<dbReference type="Gene3D" id="3.40.50.2000">
    <property type="entry name" value="Glycogen Phosphorylase B"/>
    <property type="match status" value="2"/>
</dbReference>
<name>A0A840CF93_9RHOB</name>
<dbReference type="Proteomes" id="UP000585681">
    <property type="component" value="Unassembled WGS sequence"/>
</dbReference>
<gene>
    <name evidence="2" type="ORF">GGR17_003845</name>
</gene>
<reference evidence="2" key="1">
    <citation type="submission" date="2020-08" db="EMBL/GenBank/DDBJ databases">
        <title>Genomic Encyclopedia of Type Strains, Phase IV (KMG-IV): sequencing the most valuable type-strain genomes for metagenomic binning, comparative biology and taxonomic classification.</title>
        <authorList>
            <person name="Goeker M."/>
        </authorList>
    </citation>
    <scope>NUCLEOTIDE SEQUENCE [LARGE SCALE GENOMIC DNA]</scope>
    <source>
        <strain evidence="2">DSM 105040</strain>
    </source>
</reference>
<comment type="similarity">
    <text evidence="1">Belongs to the glycosyltransferase 20 family.</text>
</comment>
<dbReference type="SUPFAM" id="SSF53756">
    <property type="entry name" value="UDP-Glycosyltransferase/glycogen phosphorylase"/>
    <property type="match status" value="1"/>
</dbReference>
<accession>A0A840CF93</accession>
<organism evidence="2 3">
    <name type="scientific">Actibacterium naphthalenivorans</name>
    <dbReference type="NCBI Taxonomy" id="1614693"/>
    <lineage>
        <taxon>Bacteria</taxon>
        <taxon>Pseudomonadati</taxon>
        <taxon>Pseudomonadota</taxon>
        <taxon>Alphaproteobacteria</taxon>
        <taxon>Rhodobacterales</taxon>
        <taxon>Roseobacteraceae</taxon>
        <taxon>Actibacterium</taxon>
    </lineage>
</organism>
<dbReference type="AlphaFoldDB" id="A0A840CF93"/>
<dbReference type="PANTHER" id="PTHR10788:SF106">
    <property type="entry name" value="BCDNA.GH08860"/>
    <property type="match status" value="1"/>
</dbReference>
<proteinExistence type="inferred from homology"/>
<keyword evidence="3" id="KW-1185">Reference proteome</keyword>
<dbReference type="GO" id="GO:0005992">
    <property type="term" value="P:trehalose biosynthetic process"/>
    <property type="evidence" value="ECO:0007669"/>
    <property type="project" value="InterPro"/>
</dbReference>
<dbReference type="RefSeq" id="WP_054540726.1">
    <property type="nucleotide sequence ID" value="NZ_JACIEQ010000017.1"/>
</dbReference>
<dbReference type="EMBL" id="JACIEQ010000017">
    <property type="protein sequence ID" value="MBB4024005.1"/>
    <property type="molecule type" value="Genomic_DNA"/>
</dbReference>